<gene>
    <name evidence="9" type="ORF">DV711_05545</name>
</gene>
<feature type="transmembrane region" description="Helical" evidence="7">
    <location>
        <begin position="192"/>
        <end position="211"/>
    </location>
</feature>
<evidence type="ECO:0000256" key="5">
    <source>
        <dbReference type="ARBA" id="ARBA00022989"/>
    </source>
</evidence>
<dbReference type="InterPro" id="IPR000515">
    <property type="entry name" value="MetI-like"/>
</dbReference>
<accession>A0A369WSF1</accession>
<feature type="transmembrane region" description="Helical" evidence="7">
    <location>
        <begin position="223"/>
        <end position="240"/>
    </location>
</feature>
<evidence type="ECO:0000256" key="4">
    <source>
        <dbReference type="ARBA" id="ARBA00022692"/>
    </source>
</evidence>
<feature type="transmembrane region" description="Helical" evidence="7">
    <location>
        <begin position="95"/>
        <end position="120"/>
    </location>
</feature>
<evidence type="ECO:0000256" key="2">
    <source>
        <dbReference type="ARBA" id="ARBA00022448"/>
    </source>
</evidence>
<evidence type="ECO:0000313" key="9">
    <source>
        <dbReference type="EMBL" id="RDE25030.1"/>
    </source>
</evidence>
<evidence type="ECO:0000256" key="6">
    <source>
        <dbReference type="ARBA" id="ARBA00023136"/>
    </source>
</evidence>
<dbReference type="PANTHER" id="PTHR30151:SF20">
    <property type="entry name" value="ABC TRANSPORTER PERMEASE PROTEIN HI_0355-RELATED"/>
    <property type="match status" value="1"/>
</dbReference>
<dbReference type="RefSeq" id="WP_114694625.1">
    <property type="nucleotide sequence ID" value="NZ_QQOH01000001.1"/>
</dbReference>
<dbReference type="GO" id="GO:0005886">
    <property type="term" value="C:plasma membrane"/>
    <property type="evidence" value="ECO:0007669"/>
    <property type="project" value="UniProtKB-SubCell"/>
</dbReference>
<dbReference type="Proteomes" id="UP000253769">
    <property type="component" value="Unassembled WGS sequence"/>
</dbReference>
<feature type="transmembrane region" description="Helical" evidence="7">
    <location>
        <begin position="12"/>
        <end position="32"/>
    </location>
</feature>
<dbReference type="SUPFAM" id="SSF161098">
    <property type="entry name" value="MetI-like"/>
    <property type="match status" value="1"/>
</dbReference>
<feature type="domain" description="ABC transmembrane type-1" evidence="8">
    <location>
        <begin position="56"/>
        <end position="240"/>
    </location>
</feature>
<evidence type="ECO:0000256" key="3">
    <source>
        <dbReference type="ARBA" id="ARBA00022475"/>
    </source>
</evidence>
<comment type="caution">
    <text evidence="9">The sequence shown here is derived from an EMBL/GenBank/DDBJ whole genome shotgun (WGS) entry which is preliminary data.</text>
</comment>
<dbReference type="AlphaFoldDB" id="A0A369WSF1"/>
<keyword evidence="5 7" id="KW-1133">Transmembrane helix</keyword>
<protein>
    <submittedName>
        <fullName evidence="9">ABC transporter permease</fullName>
    </submittedName>
</protein>
<dbReference type="Pfam" id="PF00528">
    <property type="entry name" value="BPD_transp_1"/>
    <property type="match status" value="1"/>
</dbReference>
<dbReference type="PANTHER" id="PTHR30151">
    <property type="entry name" value="ALKANE SULFONATE ABC TRANSPORTER-RELATED, MEMBRANE SUBUNIT"/>
    <property type="match status" value="1"/>
</dbReference>
<dbReference type="CDD" id="cd06261">
    <property type="entry name" value="TM_PBP2"/>
    <property type="match status" value="1"/>
</dbReference>
<comment type="similarity">
    <text evidence="7">Belongs to the binding-protein-dependent transport system permease family.</text>
</comment>
<dbReference type="GO" id="GO:0055085">
    <property type="term" value="P:transmembrane transport"/>
    <property type="evidence" value="ECO:0007669"/>
    <property type="project" value="InterPro"/>
</dbReference>
<proteinExistence type="inferred from homology"/>
<dbReference type="InterPro" id="IPR035906">
    <property type="entry name" value="MetI-like_sf"/>
</dbReference>
<dbReference type="OrthoDB" id="8138334at2"/>
<name>A0A369WSF1_9GAMM</name>
<evidence type="ECO:0000256" key="1">
    <source>
        <dbReference type="ARBA" id="ARBA00004651"/>
    </source>
</evidence>
<sequence>MLGSDNRWRMVARLMVTTLVLLAGWQLVVELFDMPPFILPPPGLVFSKLLANPQLLWDHSLITLSEILLGLLLGLSMGISLALLMLLFNPVRNWLLPVLVASQAIPVFALAPILMLWFGYGMSSKVVMAALIIFFPVCTTCFDGLRHTPAGYLDLAKTLGASPRQMLWHVRLPAALPTLASGVRVAMVVAPIGAVVGEWVGSSGGLGYLMLQANARMQIADMFAALFILALFSISLYYIADWLLKKLIPWHQEKPTERQYLARVE</sequence>
<comment type="subcellular location">
    <subcellularLocation>
        <location evidence="1 7">Cell membrane</location>
        <topology evidence="1 7">Multi-pass membrane protein</topology>
    </subcellularLocation>
</comment>
<feature type="transmembrane region" description="Helical" evidence="7">
    <location>
        <begin position="67"/>
        <end position="88"/>
    </location>
</feature>
<keyword evidence="6 7" id="KW-0472">Membrane</keyword>
<keyword evidence="2 7" id="KW-0813">Transport</keyword>
<dbReference type="Gene3D" id="1.10.3720.10">
    <property type="entry name" value="MetI-like"/>
    <property type="match status" value="1"/>
</dbReference>
<keyword evidence="3" id="KW-1003">Cell membrane</keyword>
<keyword evidence="4 7" id="KW-0812">Transmembrane</keyword>
<organism evidence="9 10">
    <name type="scientific">Motiliproteus coralliicola</name>
    <dbReference type="NCBI Taxonomy" id="2283196"/>
    <lineage>
        <taxon>Bacteria</taxon>
        <taxon>Pseudomonadati</taxon>
        <taxon>Pseudomonadota</taxon>
        <taxon>Gammaproteobacteria</taxon>
        <taxon>Oceanospirillales</taxon>
        <taxon>Oceanospirillaceae</taxon>
        <taxon>Motiliproteus</taxon>
    </lineage>
</organism>
<dbReference type="PROSITE" id="PS50928">
    <property type="entry name" value="ABC_TM1"/>
    <property type="match status" value="1"/>
</dbReference>
<evidence type="ECO:0000259" key="8">
    <source>
        <dbReference type="PROSITE" id="PS50928"/>
    </source>
</evidence>
<evidence type="ECO:0000256" key="7">
    <source>
        <dbReference type="RuleBase" id="RU363032"/>
    </source>
</evidence>
<reference evidence="9 10" key="1">
    <citation type="submission" date="2018-07" db="EMBL/GenBank/DDBJ databases">
        <title>Motiliproteus coralliicola sp. nov., a bacterium isolated from Coral.</title>
        <authorList>
            <person name="Wang G."/>
        </authorList>
    </citation>
    <scope>NUCLEOTIDE SEQUENCE [LARGE SCALE GENOMIC DNA]</scope>
    <source>
        <strain evidence="9 10">C34</strain>
    </source>
</reference>
<keyword evidence="10" id="KW-1185">Reference proteome</keyword>
<dbReference type="EMBL" id="QQOH01000001">
    <property type="protein sequence ID" value="RDE25030.1"/>
    <property type="molecule type" value="Genomic_DNA"/>
</dbReference>
<evidence type="ECO:0000313" key="10">
    <source>
        <dbReference type="Proteomes" id="UP000253769"/>
    </source>
</evidence>